<organism evidence="1 2">
    <name type="scientific">Paenibacillus algorifonticola</name>
    <dbReference type="NCBI Taxonomy" id="684063"/>
    <lineage>
        <taxon>Bacteria</taxon>
        <taxon>Bacillati</taxon>
        <taxon>Bacillota</taxon>
        <taxon>Bacilli</taxon>
        <taxon>Bacillales</taxon>
        <taxon>Paenibacillaceae</taxon>
        <taxon>Paenibacillus</taxon>
    </lineage>
</organism>
<dbReference type="AlphaFoldDB" id="A0A1I2H190"/>
<gene>
    <name evidence="1" type="ORF">SAMN04487969_11967</name>
</gene>
<proteinExistence type="predicted"/>
<dbReference type="Proteomes" id="UP000183410">
    <property type="component" value="Unassembled WGS sequence"/>
</dbReference>
<sequence length="56" mass="6445">MAAAKEKENELPETVDVIWTKNVREAGRVYRKGERTTINASDLQRLQDADVVRFPE</sequence>
<name>A0A1I2H190_9BACL</name>
<dbReference type="RefSeq" id="WP_156182379.1">
    <property type="nucleotide sequence ID" value="NZ_FONN01000019.1"/>
</dbReference>
<accession>A0A1I2H190</accession>
<reference evidence="2" key="1">
    <citation type="submission" date="2016-10" db="EMBL/GenBank/DDBJ databases">
        <authorList>
            <person name="Varghese N."/>
            <person name="Submissions S."/>
        </authorList>
    </citation>
    <scope>NUCLEOTIDE SEQUENCE [LARGE SCALE GENOMIC DNA]</scope>
    <source>
        <strain evidence="2">CGMCC 1.10223</strain>
    </source>
</reference>
<keyword evidence="2" id="KW-1185">Reference proteome</keyword>
<protein>
    <submittedName>
        <fullName evidence="1">Uncharacterized protein</fullName>
    </submittedName>
</protein>
<evidence type="ECO:0000313" key="2">
    <source>
        <dbReference type="Proteomes" id="UP000183410"/>
    </source>
</evidence>
<evidence type="ECO:0000313" key="1">
    <source>
        <dbReference type="EMBL" id="SFF23049.1"/>
    </source>
</evidence>
<dbReference type="EMBL" id="FONN01000019">
    <property type="protein sequence ID" value="SFF23049.1"/>
    <property type="molecule type" value="Genomic_DNA"/>
</dbReference>